<dbReference type="Pfam" id="PF25954">
    <property type="entry name" value="Beta-barrel_RND_2"/>
    <property type="match status" value="1"/>
</dbReference>
<dbReference type="Gene3D" id="2.40.30.170">
    <property type="match status" value="1"/>
</dbReference>
<evidence type="ECO:0000256" key="3">
    <source>
        <dbReference type="SAM" id="Coils"/>
    </source>
</evidence>
<dbReference type="GO" id="GO:1990281">
    <property type="term" value="C:efflux pump complex"/>
    <property type="evidence" value="ECO:0007669"/>
    <property type="project" value="TreeGrafter"/>
</dbReference>
<evidence type="ECO:0000313" key="7">
    <source>
        <dbReference type="EMBL" id="ALO45554.1"/>
    </source>
</evidence>
<protein>
    <submittedName>
        <fullName evidence="7">Putative membrane efflux protein</fullName>
    </submittedName>
</protein>
<dbReference type="Pfam" id="PF25917">
    <property type="entry name" value="BSH_RND"/>
    <property type="match status" value="1"/>
</dbReference>
<dbReference type="RefSeq" id="WP_058021084.1">
    <property type="nucleotide sequence ID" value="NZ_CP013189.1"/>
</dbReference>
<reference evidence="7 8" key="1">
    <citation type="submission" date="2015-11" db="EMBL/GenBank/DDBJ databases">
        <authorList>
            <person name="Zhang Y."/>
            <person name="Guo Z."/>
        </authorList>
    </citation>
    <scope>NUCLEOTIDE SEQUENCE [LARGE SCALE GENOMIC DNA]</scope>
    <source>
        <strain evidence="7 8">KCTC 32221</strain>
    </source>
</reference>
<dbReference type="Gene3D" id="2.40.420.20">
    <property type="match status" value="1"/>
</dbReference>
<comment type="similarity">
    <text evidence="1">Belongs to the membrane fusion protein (MFP) (TC 8.A.1) family.</text>
</comment>
<evidence type="ECO:0000256" key="2">
    <source>
        <dbReference type="ARBA" id="ARBA00023054"/>
    </source>
</evidence>
<dbReference type="PROSITE" id="PS51257">
    <property type="entry name" value="PROKAR_LIPOPROTEIN"/>
    <property type="match status" value="1"/>
</dbReference>
<dbReference type="Gene3D" id="2.40.50.100">
    <property type="match status" value="1"/>
</dbReference>
<dbReference type="PANTHER" id="PTHR30469">
    <property type="entry name" value="MULTIDRUG RESISTANCE PROTEIN MDTA"/>
    <property type="match status" value="1"/>
</dbReference>
<keyword evidence="8" id="KW-1185">Reference proteome</keyword>
<dbReference type="InterPro" id="IPR006143">
    <property type="entry name" value="RND_pump_MFP"/>
</dbReference>
<dbReference type="OrthoDB" id="9800613at2"/>
<dbReference type="GO" id="GO:0015562">
    <property type="term" value="F:efflux transmembrane transporter activity"/>
    <property type="evidence" value="ECO:0007669"/>
    <property type="project" value="TreeGrafter"/>
</dbReference>
<gene>
    <name evidence="7" type="ORF">PS2015_883</name>
</gene>
<dbReference type="Proteomes" id="UP000065641">
    <property type="component" value="Chromosome"/>
</dbReference>
<dbReference type="NCBIfam" id="TIGR01730">
    <property type="entry name" value="RND_mfp"/>
    <property type="match status" value="1"/>
</dbReference>
<evidence type="ECO:0000256" key="1">
    <source>
        <dbReference type="ARBA" id="ARBA00009477"/>
    </source>
</evidence>
<proteinExistence type="inferred from homology"/>
<accession>A0A0S2KC97</accession>
<evidence type="ECO:0000259" key="5">
    <source>
        <dbReference type="Pfam" id="PF25917"/>
    </source>
</evidence>
<keyword evidence="4" id="KW-0732">Signal</keyword>
<dbReference type="InterPro" id="IPR058625">
    <property type="entry name" value="MdtA-like_BSH"/>
</dbReference>
<dbReference type="KEGG" id="pspi:PS2015_883"/>
<feature type="signal peptide" evidence="4">
    <location>
        <begin position="1"/>
        <end position="24"/>
    </location>
</feature>
<sequence length="451" mass="49250" precursor="true">MKTALQISRLFNTSVLLAAFGLLAACGGGSEESAAVPSRGGFGGPGGGGPGGPRAVIPAVEVVEAQLGALPLEERLTGRVNARNQTAIYPEVSAPITEIYVDNGDYVNEGDPLVQLRDAEYVERYQQAQSGLEIARAQTRQAEANLQVLQNQLERVRELTARQLETASTLENIEVEVAVARANVDLRMAQENQARSVLEERRLQLLNTSVRAPISGIVGQRNAERGQMATSNSQLFLIGDLDEVRIEVLITERQLTYIREGMTVNLYSENWPGTVLESQISRISPFLDVNTSRTQAYIEMSNAQGLMRPGMFLNVDVFYGESAEAVLIPNSALYRDPRTGVEGVYVMSPPGSEFRPVADVDGAPAVSPPAPIQFVPIEIVASGRMASGVRGVREGDWVVTVGQNLLMGNVSEARARVIEWDQMMRMQRMQSRDMFEIIDAARDSRQTLKDS</sequence>
<evidence type="ECO:0000256" key="4">
    <source>
        <dbReference type="SAM" id="SignalP"/>
    </source>
</evidence>
<feature type="chain" id="PRO_5006601464" evidence="4">
    <location>
        <begin position="25"/>
        <end position="451"/>
    </location>
</feature>
<dbReference type="Gene3D" id="1.10.287.470">
    <property type="entry name" value="Helix hairpin bin"/>
    <property type="match status" value="1"/>
</dbReference>
<dbReference type="AlphaFoldDB" id="A0A0S2KC97"/>
<evidence type="ECO:0000313" key="8">
    <source>
        <dbReference type="Proteomes" id="UP000065641"/>
    </source>
</evidence>
<feature type="domain" description="CusB-like beta-barrel" evidence="6">
    <location>
        <begin position="246"/>
        <end position="316"/>
    </location>
</feature>
<feature type="coiled-coil region" evidence="3">
    <location>
        <begin position="125"/>
        <end position="159"/>
    </location>
</feature>
<dbReference type="InterPro" id="IPR058792">
    <property type="entry name" value="Beta-barrel_RND_2"/>
</dbReference>
<keyword evidence="2 3" id="KW-0175">Coiled coil</keyword>
<dbReference type="PATRIC" id="fig|1249552.3.peg.888"/>
<dbReference type="PANTHER" id="PTHR30469:SF38">
    <property type="entry name" value="HLYD FAMILY SECRETION PROTEIN"/>
    <property type="match status" value="1"/>
</dbReference>
<name>A0A0S2KC97_9GAMM</name>
<dbReference type="STRING" id="1249552.PS2015_883"/>
<evidence type="ECO:0000259" key="6">
    <source>
        <dbReference type="Pfam" id="PF25954"/>
    </source>
</evidence>
<feature type="domain" description="Multidrug resistance protein MdtA-like barrel-sandwich hybrid" evidence="5">
    <location>
        <begin position="85"/>
        <end position="238"/>
    </location>
</feature>
<dbReference type="EMBL" id="CP013189">
    <property type="protein sequence ID" value="ALO45554.1"/>
    <property type="molecule type" value="Genomic_DNA"/>
</dbReference>
<organism evidence="7 8">
    <name type="scientific">Pseudohongiella spirulinae</name>
    <dbReference type="NCBI Taxonomy" id="1249552"/>
    <lineage>
        <taxon>Bacteria</taxon>
        <taxon>Pseudomonadati</taxon>
        <taxon>Pseudomonadota</taxon>
        <taxon>Gammaproteobacteria</taxon>
        <taxon>Pseudomonadales</taxon>
        <taxon>Pseudohongiellaceae</taxon>
        <taxon>Pseudohongiella</taxon>
    </lineage>
</organism>
<dbReference type="SUPFAM" id="SSF111369">
    <property type="entry name" value="HlyD-like secretion proteins"/>
    <property type="match status" value="1"/>
</dbReference>